<feature type="chain" id="PRO_5010335911" evidence="1">
    <location>
        <begin position="27"/>
        <end position="175"/>
    </location>
</feature>
<organism evidence="3 4">
    <name type="scientific">Roseibaca calidilacus</name>
    <dbReference type="NCBI Taxonomy" id="1666912"/>
    <lineage>
        <taxon>Bacteria</taxon>
        <taxon>Pseudomonadati</taxon>
        <taxon>Pseudomonadota</taxon>
        <taxon>Alphaproteobacteria</taxon>
        <taxon>Rhodobacterales</taxon>
        <taxon>Paracoccaceae</taxon>
        <taxon>Roseinatronobacter</taxon>
    </lineage>
</organism>
<keyword evidence="3" id="KW-0282">Flagellum</keyword>
<evidence type="ECO:0000313" key="2">
    <source>
        <dbReference type="EMBL" id="CUX82079.1"/>
    </source>
</evidence>
<sequence>MTKPIPHRTAILAGLVASLALSGCMALPQSAVQALPQDASADTVQLAEMKDAMAGAEPTVTPQLRPAPLVGRGFAQVSKQPGESLNQRRILAMRAARLDALRDLTEQVHGIRITSDSLLRDAVLRNDTLAARVEGTLRGARTVAITPRSHDGYAVTMQLDADTVAYILRAVGTGG</sequence>
<dbReference type="Proteomes" id="UP000050413">
    <property type="component" value="Unassembled WGS sequence"/>
</dbReference>
<evidence type="ECO:0000256" key="1">
    <source>
        <dbReference type="SAM" id="SignalP"/>
    </source>
</evidence>
<dbReference type="EMBL" id="FBYC01000004">
    <property type="protein sequence ID" value="CUX82079.1"/>
    <property type="molecule type" value="Genomic_DNA"/>
</dbReference>
<gene>
    <name evidence="3" type="primary">flgP</name>
    <name evidence="2" type="ORF">Ga0058931_2153</name>
    <name evidence="3" type="ORF">HLUCCA05_02600</name>
</gene>
<reference evidence="3 4" key="1">
    <citation type="submission" date="2015-09" db="EMBL/GenBank/DDBJ databases">
        <title>Identification and resolution of microdiversity through metagenomic sequencing of parallel consortia.</title>
        <authorList>
            <person name="Nelson W.C."/>
            <person name="Romine M.F."/>
            <person name="Lindemann S.R."/>
        </authorList>
    </citation>
    <scope>NUCLEOTIDE SEQUENCE [LARGE SCALE GENOMIC DNA]</scope>
    <source>
        <strain evidence="3">HL-91</strain>
    </source>
</reference>
<evidence type="ECO:0000313" key="3">
    <source>
        <dbReference type="EMBL" id="KPP95567.1"/>
    </source>
</evidence>
<keyword evidence="3" id="KW-0969">Cilium</keyword>
<dbReference type="PROSITE" id="PS51257">
    <property type="entry name" value="PROKAR_LIPOPROTEIN"/>
    <property type="match status" value="1"/>
</dbReference>
<keyword evidence="3" id="KW-0966">Cell projection</keyword>
<feature type="signal peptide" evidence="1">
    <location>
        <begin position="1"/>
        <end position="26"/>
    </location>
</feature>
<dbReference type="EMBL" id="LJSG01000002">
    <property type="protein sequence ID" value="KPP95567.1"/>
    <property type="molecule type" value="Genomic_DNA"/>
</dbReference>
<protein>
    <submittedName>
        <fullName evidence="3">Flagellar protein FlgP</fullName>
    </submittedName>
</protein>
<dbReference type="Proteomes" id="UP000182045">
    <property type="component" value="Unassembled WGS sequence"/>
</dbReference>
<name>A0A0P7W6B7_9RHOB</name>
<reference evidence="2 5" key="2">
    <citation type="submission" date="2016-01" db="EMBL/GenBank/DDBJ databases">
        <authorList>
            <person name="Varghese N."/>
        </authorList>
    </citation>
    <scope>NUCLEOTIDE SEQUENCE [LARGE SCALE GENOMIC DNA]</scope>
    <source>
        <strain evidence="2 5">HL-91</strain>
    </source>
</reference>
<dbReference type="PIRSF" id="PIRSF028687">
    <property type="entry name" value="UCP028687"/>
    <property type="match status" value="1"/>
</dbReference>
<evidence type="ECO:0000313" key="5">
    <source>
        <dbReference type="Proteomes" id="UP000182045"/>
    </source>
</evidence>
<dbReference type="PATRIC" id="fig|1666912.4.peg.1671"/>
<dbReference type="OrthoDB" id="7348506at2"/>
<dbReference type="AlphaFoldDB" id="A0A0P7W6B7"/>
<dbReference type="InterPro" id="IPR007293">
    <property type="entry name" value="FlgP"/>
</dbReference>
<proteinExistence type="predicted"/>
<comment type="caution">
    <text evidence="3">The sequence shown here is derived from an EMBL/GenBank/DDBJ whole genome shotgun (WGS) entry which is preliminary data.</text>
</comment>
<evidence type="ECO:0000313" key="4">
    <source>
        <dbReference type="Proteomes" id="UP000050413"/>
    </source>
</evidence>
<dbReference type="RefSeq" id="WP_072246333.1">
    <property type="nucleotide sequence ID" value="NZ_FBYC01000004.1"/>
</dbReference>
<keyword evidence="5" id="KW-1185">Reference proteome</keyword>
<keyword evidence="1" id="KW-0732">Signal</keyword>
<accession>A0A0P7W6B7</accession>
<dbReference type="STRING" id="1666912.Ga0058931_2153"/>